<name>A0ABZ1AK47_AROEV</name>
<dbReference type="RefSeq" id="WP_407279102.1">
    <property type="nucleotide sequence ID" value="NZ_CP141259.1"/>
</dbReference>
<accession>A0ABZ1AK47</accession>
<feature type="domain" description="DUF488" evidence="1">
    <location>
        <begin position="3"/>
        <end position="127"/>
    </location>
</feature>
<protein>
    <submittedName>
        <fullName evidence="2">DUF488 family protein</fullName>
    </submittedName>
</protein>
<gene>
    <name evidence="2" type="ORF">U5817_24085</name>
</gene>
<dbReference type="Proteomes" id="UP001626593">
    <property type="component" value="Chromosome"/>
</dbReference>
<proteinExistence type="predicted"/>
<keyword evidence="3" id="KW-1185">Reference proteome</keyword>
<organism evidence="2 3">
    <name type="scientific">Aromatoleum evansii</name>
    <name type="common">Azoarcus evansii</name>
    <dbReference type="NCBI Taxonomy" id="59406"/>
    <lineage>
        <taxon>Bacteria</taxon>
        <taxon>Pseudomonadati</taxon>
        <taxon>Pseudomonadota</taxon>
        <taxon>Betaproteobacteria</taxon>
        <taxon>Rhodocyclales</taxon>
        <taxon>Rhodocyclaceae</taxon>
        <taxon>Aromatoleum</taxon>
    </lineage>
</organism>
<dbReference type="EMBL" id="CP141259">
    <property type="protein sequence ID" value="WRL46242.1"/>
    <property type="molecule type" value="Genomic_DNA"/>
</dbReference>
<evidence type="ECO:0000259" key="1">
    <source>
        <dbReference type="Pfam" id="PF22751"/>
    </source>
</evidence>
<evidence type="ECO:0000313" key="2">
    <source>
        <dbReference type="EMBL" id="WRL46242.1"/>
    </source>
</evidence>
<dbReference type="Pfam" id="PF22751">
    <property type="entry name" value="DUF488-N3a"/>
    <property type="match status" value="1"/>
</dbReference>
<evidence type="ECO:0000313" key="3">
    <source>
        <dbReference type="Proteomes" id="UP001626593"/>
    </source>
</evidence>
<reference evidence="2 3" key="1">
    <citation type="submission" date="2023-12" db="EMBL/GenBank/DDBJ databases">
        <title>A. evansii MAY27, complete genome.</title>
        <authorList>
            <person name="Wang Y."/>
        </authorList>
    </citation>
    <scope>NUCLEOTIDE SEQUENCE [LARGE SCALE GENOMIC DNA]</scope>
    <source>
        <strain evidence="2 3">MAY27</strain>
    </source>
</reference>
<dbReference type="InterPro" id="IPR054495">
    <property type="entry name" value="DUF488-N3a"/>
</dbReference>
<sequence>MVLRIVRLGTPRAADEGLRIGTVRRPPRGVPKTEFATQDWYDVWYPNLAPSVETMKLAQQAQQRQDPGEWQAFVKRYRAEMNSPDNSRSLDVLAALSHQTNFSVGCYCADEAHCHRSVLRALLAERGAEIAPAAAERCDAP</sequence>